<evidence type="ECO:0000256" key="1">
    <source>
        <dbReference type="SAM" id="Phobius"/>
    </source>
</evidence>
<keyword evidence="1" id="KW-0472">Membrane</keyword>
<dbReference type="AlphaFoldDB" id="A0AAJ0HBJ9"/>
<comment type="caution">
    <text evidence="2">The sequence shown here is derived from an EMBL/GenBank/DDBJ whole genome shotgun (WGS) entry which is preliminary data.</text>
</comment>
<dbReference type="PANTHER" id="PTHR35394:SF5">
    <property type="entry name" value="DUF3176 DOMAIN-CONTAINING PROTEIN"/>
    <property type="match status" value="1"/>
</dbReference>
<reference evidence="2" key="1">
    <citation type="journal article" date="2023" name="Mol. Phylogenet. Evol.">
        <title>Genome-scale phylogeny and comparative genomics of the fungal order Sordariales.</title>
        <authorList>
            <person name="Hensen N."/>
            <person name="Bonometti L."/>
            <person name="Westerberg I."/>
            <person name="Brannstrom I.O."/>
            <person name="Guillou S."/>
            <person name="Cros-Aarteil S."/>
            <person name="Calhoun S."/>
            <person name="Haridas S."/>
            <person name="Kuo A."/>
            <person name="Mondo S."/>
            <person name="Pangilinan J."/>
            <person name="Riley R."/>
            <person name="LaButti K."/>
            <person name="Andreopoulos B."/>
            <person name="Lipzen A."/>
            <person name="Chen C."/>
            <person name="Yan M."/>
            <person name="Daum C."/>
            <person name="Ng V."/>
            <person name="Clum A."/>
            <person name="Steindorff A."/>
            <person name="Ohm R.A."/>
            <person name="Martin F."/>
            <person name="Silar P."/>
            <person name="Natvig D.O."/>
            <person name="Lalanne C."/>
            <person name="Gautier V."/>
            <person name="Ament-Velasquez S.L."/>
            <person name="Kruys A."/>
            <person name="Hutchinson M.I."/>
            <person name="Powell A.J."/>
            <person name="Barry K."/>
            <person name="Miller A.N."/>
            <person name="Grigoriev I.V."/>
            <person name="Debuchy R."/>
            <person name="Gladieux P."/>
            <person name="Hiltunen Thoren M."/>
            <person name="Johannesson H."/>
        </authorList>
    </citation>
    <scope>NUCLEOTIDE SEQUENCE</scope>
    <source>
        <strain evidence="2">CBS 955.72</strain>
    </source>
</reference>
<evidence type="ECO:0000313" key="2">
    <source>
        <dbReference type="EMBL" id="KAK3346573.1"/>
    </source>
</evidence>
<dbReference type="Proteomes" id="UP001275084">
    <property type="component" value="Unassembled WGS sequence"/>
</dbReference>
<name>A0AAJ0HBJ9_9PEZI</name>
<dbReference type="EMBL" id="JAUIQD010000006">
    <property type="protein sequence ID" value="KAK3346573.1"/>
    <property type="molecule type" value="Genomic_DNA"/>
</dbReference>
<keyword evidence="1" id="KW-1133">Transmembrane helix</keyword>
<gene>
    <name evidence="2" type="ORF">B0T25DRAFT_520959</name>
</gene>
<evidence type="ECO:0000313" key="3">
    <source>
        <dbReference type="Proteomes" id="UP001275084"/>
    </source>
</evidence>
<feature type="transmembrane region" description="Helical" evidence="1">
    <location>
        <begin position="65"/>
        <end position="87"/>
    </location>
</feature>
<proteinExistence type="predicted"/>
<protein>
    <submittedName>
        <fullName evidence="2">Uncharacterized protein</fullName>
    </submittedName>
</protein>
<sequence>MRASGDYSLQPERSNVIADILHDSKNLTTTFDNFAGRLNLQIPDTPTERHSGQVERYILHVKVDWGFFVLLAVTLGLGCIYFVVIAVQTFRLKLPAWKESSFPTLAYGLDDDTQALLKSADQNANWSKEPRSLRKGLVMTLQDAEDGFRLRTPAPWIGNRGS</sequence>
<accession>A0AAJ0HBJ9</accession>
<organism evidence="2 3">
    <name type="scientific">Lasiosphaeria hispida</name>
    <dbReference type="NCBI Taxonomy" id="260671"/>
    <lineage>
        <taxon>Eukaryota</taxon>
        <taxon>Fungi</taxon>
        <taxon>Dikarya</taxon>
        <taxon>Ascomycota</taxon>
        <taxon>Pezizomycotina</taxon>
        <taxon>Sordariomycetes</taxon>
        <taxon>Sordariomycetidae</taxon>
        <taxon>Sordariales</taxon>
        <taxon>Lasiosphaeriaceae</taxon>
        <taxon>Lasiosphaeria</taxon>
    </lineage>
</organism>
<keyword evidence="1" id="KW-0812">Transmembrane</keyword>
<keyword evidence="3" id="KW-1185">Reference proteome</keyword>
<dbReference type="PANTHER" id="PTHR35394">
    <property type="entry name" value="DUF3176 DOMAIN-CONTAINING PROTEIN"/>
    <property type="match status" value="1"/>
</dbReference>
<reference evidence="2" key="2">
    <citation type="submission" date="2023-06" db="EMBL/GenBank/DDBJ databases">
        <authorList>
            <consortium name="Lawrence Berkeley National Laboratory"/>
            <person name="Haridas S."/>
            <person name="Hensen N."/>
            <person name="Bonometti L."/>
            <person name="Westerberg I."/>
            <person name="Brannstrom I.O."/>
            <person name="Guillou S."/>
            <person name="Cros-Aarteil S."/>
            <person name="Calhoun S."/>
            <person name="Kuo A."/>
            <person name="Mondo S."/>
            <person name="Pangilinan J."/>
            <person name="Riley R."/>
            <person name="Labutti K."/>
            <person name="Andreopoulos B."/>
            <person name="Lipzen A."/>
            <person name="Chen C."/>
            <person name="Yanf M."/>
            <person name="Daum C."/>
            <person name="Ng V."/>
            <person name="Clum A."/>
            <person name="Steindorff A."/>
            <person name="Ohm R."/>
            <person name="Martin F."/>
            <person name="Silar P."/>
            <person name="Natvig D."/>
            <person name="Lalanne C."/>
            <person name="Gautier V."/>
            <person name="Ament-Velasquez S.L."/>
            <person name="Kruys A."/>
            <person name="Hutchinson M.I."/>
            <person name="Powell A.J."/>
            <person name="Barry K."/>
            <person name="Miller A.N."/>
            <person name="Grigoriev I.V."/>
            <person name="Debuchy R."/>
            <person name="Gladieux P."/>
            <person name="Thoren M.H."/>
            <person name="Johannesson H."/>
        </authorList>
    </citation>
    <scope>NUCLEOTIDE SEQUENCE</scope>
    <source>
        <strain evidence="2">CBS 955.72</strain>
    </source>
</reference>